<proteinExistence type="predicted"/>
<keyword evidence="5" id="KW-1185">Reference proteome</keyword>
<dbReference type="Gene3D" id="1.10.1200.10">
    <property type="entry name" value="ACP-like"/>
    <property type="match status" value="1"/>
</dbReference>
<accession>A0ABW4JDI3</accession>
<dbReference type="PROSITE" id="PS00012">
    <property type="entry name" value="PHOSPHOPANTETHEINE"/>
    <property type="match status" value="1"/>
</dbReference>
<evidence type="ECO:0000313" key="4">
    <source>
        <dbReference type="EMBL" id="MFD1673993.1"/>
    </source>
</evidence>
<dbReference type="Proteomes" id="UP001597079">
    <property type="component" value="Unassembled WGS sequence"/>
</dbReference>
<protein>
    <submittedName>
        <fullName evidence="4">Acyl carrier protein</fullName>
    </submittedName>
</protein>
<dbReference type="SUPFAM" id="SSF47336">
    <property type="entry name" value="ACP-like"/>
    <property type="match status" value="1"/>
</dbReference>
<sequence length="83" mass="9599">MEEIVKQLQEMFKEMGYAQEIDPKRSLTAQLGLDSISLIETVVMIEQKFKLEFDELQLDLAAMDNISNLAKLILEHSETQERV</sequence>
<organism evidence="4 5">
    <name type="scientific">Alicyclobacillus fodiniaquatilis</name>
    <dbReference type="NCBI Taxonomy" id="1661150"/>
    <lineage>
        <taxon>Bacteria</taxon>
        <taxon>Bacillati</taxon>
        <taxon>Bacillota</taxon>
        <taxon>Bacilli</taxon>
        <taxon>Bacillales</taxon>
        <taxon>Alicyclobacillaceae</taxon>
        <taxon>Alicyclobacillus</taxon>
    </lineage>
</organism>
<name>A0ABW4JDI3_9BACL</name>
<evidence type="ECO:0000256" key="1">
    <source>
        <dbReference type="ARBA" id="ARBA00022450"/>
    </source>
</evidence>
<dbReference type="InterPro" id="IPR006162">
    <property type="entry name" value="Ppantetheine_attach_site"/>
</dbReference>
<keyword evidence="2" id="KW-0597">Phosphoprotein</keyword>
<feature type="domain" description="Carrier" evidence="3">
    <location>
        <begin position="1"/>
        <end position="77"/>
    </location>
</feature>
<dbReference type="Pfam" id="PF00550">
    <property type="entry name" value="PP-binding"/>
    <property type="match status" value="1"/>
</dbReference>
<dbReference type="InterPro" id="IPR009081">
    <property type="entry name" value="PP-bd_ACP"/>
</dbReference>
<dbReference type="InterPro" id="IPR036736">
    <property type="entry name" value="ACP-like_sf"/>
</dbReference>
<dbReference type="PROSITE" id="PS50075">
    <property type="entry name" value="CARRIER"/>
    <property type="match status" value="1"/>
</dbReference>
<reference evidence="5" key="1">
    <citation type="journal article" date="2019" name="Int. J. Syst. Evol. Microbiol.">
        <title>The Global Catalogue of Microorganisms (GCM) 10K type strain sequencing project: providing services to taxonomists for standard genome sequencing and annotation.</title>
        <authorList>
            <consortium name="The Broad Institute Genomics Platform"/>
            <consortium name="The Broad Institute Genome Sequencing Center for Infectious Disease"/>
            <person name="Wu L."/>
            <person name="Ma J."/>
        </authorList>
    </citation>
    <scope>NUCLEOTIDE SEQUENCE [LARGE SCALE GENOMIC DNA]</scope>
    <source>
        <strain evidence="5">CGMCC 1.12286</strain>
    </source>
</reference>
<dbReference type="EMBL" id="JBHUCX010000014">
    <property type="protein sequence ID" value="MFD1673993.1"/>
    <property type="molecule type" value="Genomic_DNA"/>
</dbReference>
<evidence type="ECO:0000256" key="2">
    <source>
        <dbReference type="ARBA" id="ARBA00022553"/>
    </source>
</evidence>
<evidence type="ECO:0000259" key="3">
    <source>
        <dbReference type="PROSITE" id="PS50075"/>
    </source>
</evidence>
<comment type="caution">
    <text evidence="4">The sequence shown here is derived from an EMBL/GenBank/DDBJ whole genome shotgun (WGS) entry which is preliminary data.</text>
</comment>
<dbReference type="RefSeq" id="WP_377941650.1">
    <property type="nucleotide sequence ID" value="NZ_JBHUCX010000014.1"/>
</dbReference>
<evidence type="ECO:0000313" key="5">
    <source>
        <dbReference type="Proteomes" id="UP001597079"/>
    </source>
</evidence>
<keyword evidence="1" id="KW-0596">Phosphopantetheine</keyword>
<gene>
    <name evidence="4" type="ORF">ACFSB2_04620</name>
</gene>